<feature type="domain" description="Response regulatory" evidence="7">
    <location>
        <begin position="11"/>
        <end position="126"/>
    </location>
</feature>
<dbReference type="InterPro" id="IPR039420">
    <property type="entry name" value="WalR-like"/>
</dbReference>
<keyword evidence="3" id="KW-0805">Transcription regulation</keyword>
<keyword evidence="5" id="KW-0804">Transcription</keyword>
<dbReference type="SMART" id="SM00448">
    <property type="entry name" value="REC"/>
    <property type="match status" value="1"/>
</dbReference>
<evidence type="ECO:0000259" key="7">
    <source>
        <dbReference type="PROSITE" id="PS50110"/>
    </source>
</evidence>
<proteinExistence type="predicted"/>
<evidence type="ECO:0000313" key="9">
    <source>
        <dbReference type="Proteomes" id="UP000290365"/>
    </source>
</evidence>
<dbReference type="RefSeq" id="WP_129893196.1">
    <property type="nucleotide sequence ID" value="NZ_CP035758.1"/>
</dbReference>
<evidence type="ECO:0000256" key="5">
    <source>
        <dbReference type="ARBA" id="ARBA00023163"/>
    </source>
</evidence>
<dbReference type="GO" id="GO:0000976">
    <property type="term" value="F:transcription cis-regulatory region binding"/>
    <property type="evidence" value="ECO:0007669"/>
    <property type="project" value="TreeGrafter"/>
</dbReference>
<dbReference type="Proteomes" id="UP000290365">
    <property type="component" value="Chromosome"/>
</dbReference>
<evidence type="ECO:0000256" key="2">
    <source>
        <dbReference type="ARBA" id="ARBA00023012"/>
    </source>
</evidence>
<dbReference type="SUPFAM" id="SSF52172">
    <property type="entry name" value="CheY-like"/>
    <property type="match status" value="1"/>
</dbReference>
<keyword evidence="2" id="KW-0902">Two-component regulatory system</keyword>
<keyword evidence="1" id="KW-0597">Phosphoprotein</keyword>
<dbReference type="PANTHER" id="PTHR48111">
    <property type="entry name" value="REGULATOR OF RPOS"/>
    <property type="match status" value="1"/>
</dbReference>
<dbReference type="Pfam" id="PF00072">
    <property type="entry name" value="Response_reg"/>
    <property type="match status" value="1"/>
</dbReference>
<dbReference type="EMBL" id="CP035758">
    <property type="protein sequence ID" value="QBD82127.1"/>
    <property type="molecule type" value="Genomic_DNA"/>
</dbReference>
<evidence type="ECO:0000256" key="3">
    <source>
        <dbReference type="ARBA" id="ARBA00023015"/>
    </source>
</evidence>
<dbReference type="GO" id="GO:0005829">
    <property type="term" value="C:cytosol"/>
    <property type="evidence" value="ECO:0007669"/>
    <property type="project" value="TreeGrafter"/>
</dbReference>
<evidence type="ECO:0000256" key="4">
    <source>
        <dbReference type="ARBA" id="ARBA00023125"/>
    </source>
</evidence>
<dbReference type="AlphaFoldDB" id="A0A4P6K1R5"/>
<dbReference type="OrthoDB" id="163258at2"/>
<dbReference type="PROSITE" id="PS50110">
    <property type="entry name" value="RESPONSE_REGULATORY"/>
    <property type="match status" value="1"/>
</dbReference>
<dbReference type="KEGG" id="kbs:EPA93_41575"/>
<dbReference type="Gene3D" id="3.40.50.2300">
    <property type="match status" value="1"/>
</dbReference>
<comment type="caution">
    <text evidence="6">Lacks conserved residue(s) required for the propagation of feature annotation.</text>
</comment>
<protein>
    <submittedName>
        <fullName evidence="8">Response regulator transcription factor</fullName>
    </submittedName>
</protein>
<accession>A0A4P6K1R5</accession>
<keyword evidence="4" id="KW-0238">DNA-binding</keyword>
<evidence type="ECO:0000256" key="1">
    <source>
        <dbReference type="ARBA" id="ARBA00022553"/>
    </source>
</evidence>
<evidence type="ECO:0000256" key="6">
    <source>
        <dbReference type="PROSITE-ProRule" id="PRU00169"/>
    </source>
</evidence>
<dbReference type="InterPro" id="IPR001789">
    <property type="entry name" value="Sig_transdc_resp-reg_receiver"/>
</dbReference>
<dbReference type="PANTHER" id="PTHR48111:SF1">
    <property type="entry name" value="TWO-COMPONENT RESPONSE REGULATOR ORR33"/>
    <property type="match status" value="1"/>
</dbReference>
<gene>
    <name evidence="8" type="ORF">EPA93_41575</name>
</gene>
<dbReference type="GO" id="GO:0006355">
    <property type="term" value="P:regulation of DNA-templated transcription"/>
    <property type="evidence" value="ECO:0007669"/>
    <property type="project" value="TreeGrafter"/>
</dbReference>
<sequence>MREIRALRRLNILFVENDPGIHNRMQQILGDGFVVKGVASVTEAKESLETFLPDVLVAEVLLGRENGLDLCRYVRSNSSLYHLPIMLLTSLTTLQDKVAGFDAGTDDYVIKPFDAHHLQARIRLLSRIKRIERHAQE</sequence>
<dbReference type="GO" id="GO:0032993">
    <property type="term" value="C:protein-DNA complex"/>
    <property type="evidence" value="ECO:0007669"/>
    <property type="project" value="TreeGrafter"/>
</dbReference>
<dbReference type="InterPro" id="IPR011006">
    <property type="entry name" value="CheY-like_superfamily"/>
</dbReference>
<evidence type="ECO:0000313" key="8">
    <source>
        <dbReference type="EMBL" id="QBD82127.1"/>
    </source>
</evidence>
<keyword evidence="9" id="KW-1185">Reference proteome</keyword>
<name>A0A4P6K1R5_KTERU</name>
<organism evidence="8 9">
    <name type="scientific">Ktedonosporobacter rubrisoli</name>
    <dbReference type="NCBI Taxonomy" id="2509675"/>
    <lineage>
        <taxon>Bacteria</taxon>
        <taxon>Bacillati</taxon>
        <taxon>Chloroflexota</taxon>
        <taxon>Ktedonobacteria</taxon>
        <taxon>Ktedonobacterales</taxon>
        <taxon>Ktedonosporobacteraceae</taxon>
        <taxon>Ktedonosporobacter</taxon>
    </lineage>
</organism>
<reference evidence="8 9" key="1">
    <citation type="submission" date="2019-01" db="EMBL/GenBank/DDBJ databases">
        <title>Ktedonosporobacter rubrisoli SCAWS-G2.</title>
        <authorList>
            <person name="Huang Y."/>
            <person name="Yan B."/>
        </authorList>
    </citation>
    <scope>NUCLEOTIDE SEQUENCE [LARGE SCALE GENOMIC DNA]</scope>
    <source>
        <strain evidence="8 9">SCAWS-G2</strain>
    </source>
</reference>
<dbReference type="GO" id="GO:0000156">
    <property type="term" value="F:phosphorelay response regulator activity"/>
    <property type="evidence" value="ECO:0007669"/>
    <property type="project" value="TreeGrafter"/>
</dbReference>